<proteinExistence type="predicted"/>
<accession>A0AAW1TNL3</accession>
<dbReference type="EMBL" id="JARQZJ010000011">
    <property type="protein sequence ID" value="KAK9872359.1"/>
    <property type="molecule type" value="Genomic_DNA"/>
</dbReference>
<gene>
    <name evidence="1" type="ORF">WA026_017816</name>
</gene>
<dbReference type="AlphaFoldDB" id="A0AAW1TNL3"/>
<protein>
    <recommendedName>
        <fullName evidence="3">Reverse transcriptase domain-containing protein</fullName>
    </recommendedName>
</protein>
<evidence type="ECO:0000313" key="2">
    <source>
        <dbReference type="Proteomes" id="UP001431783"/>
    </source>
</evidence>
<name>A0AAW1TNL3_9CUCU</name>
<dbReference type="Proteomes" id="UP001431783">
    <property type="component" value="Unassembled WGS sequence"/>
</dbReference>
<reference evidence="1 2" key="1">
    <citation type="submission" date="2023-03" db="EMBL/GenBank/DDBJ databases">
        <title>Genome insight into feeding habits of ladybird beetles.</title>
        <authorList>
            <person name="Li H.-S."/>
            <person name="Huang Y.-H."/>
            <person name="Pang H."/>
        </authorList>
    </citation>
    <scope>NUCLEOTIDE SEQUENCE [LARGE SCALE GENOMIC DNA]</scope>
    <source>
        <strain evidence="1">SYSU_2023b</strain>
        <tissue evidence="1">Whole body</tissue>
    </source>
</reference>
<evidence type="ECO:0000313" key="1">
    <source>
        <dbReference type="EMBL" id="KAK9872359.1"/>
    </source>
</evidence>
<evidence type="ECO:0008006" key="3">
    <source>
        <dbReference type="Google" id="ProtNLM"/>
    </source>
</evidence>
<comment type="caution">
    <text evidence="1">The sequence shown here is derived from an EMBL/GenBank/DDBJ whole genome shotgun (WGS) entry which is preliminary data.</text>
</comment>
<sequence length="101" mass="11261">MFADDTMVFVSGRDVPGMLSDVNHDLQNIYAWLSDDSMALNVEKSSSSCGAVSLQKVGDHNGVFLFILCVSDQCAYVLRSALPNHCRRFLAQENFFLPRKV</sequence>
<keyword evidence="2" id="KW-1185">Reference proteome</keyword>
<organism evidence="1 2">
    <name type="scientific">Henosepilachna vigintioctopunctata</name>
    <dbReference type="NCBI Taxonomy" id="420089"/>
    <lineage>
        <taxon>Eukaryota</taxon>
        <taxon>Metazoa</taxon>
        <taxon>Ecdysozoa</taxon>
        <taxon>Arthropoda</taxon>
        <taxon>Hexapoda</taxon>
        <taxon>Insecta</taxon>
        <taxon>Pterygota</taxon>
        <taxon>Neoptera</taxon>
        <taxon>Endopterygota</taxon>
        <taxon>Coleoptera</taxon>
        <taxon>Polyphaga</taxon>
        <taxon>Cucujiformia</taxon>
        <taxon>Coccinelloidea</taxon>
        <taxon>Coccinellidae</taxon>
        <taxon>Epilachninae</taxon>
        <taxon>Epilachnini</taxon>
        <taxon>Henosepilachna</taxon>
    </lineage>
</organism>